<comment type="caution">
    <text evidence="1">The sequence shown here is derived from an EMBL/GenBank/DDBJ whole genome shotgun (WGS) entry which is preliminary data.</text>
</comment>
<name>A0A9X1CD68_9BACI</name>
<dbReference type="SUPFAM" id="SSF51182">
    <property type="entry name" value="RmlC-like cupins"/>
    <property type="match status" value="1"/>
</dbReference>
<dbReference type="EMBL" id="JAGGMB010000001">
    <property type="protein sequence ID" value="MBP2075865.1"/>
    <property type="molecule type" value="Genomic_DNA"/>
</dbReference>
<dbReference type="AlphaFoldDB" id="A0A9X1CD68"/>
<keyword evidence="1" id="KW-0560">Oxidoreductase</keyword>
<protein>
    <submittedName>
        <fullName evidence="1">Quercetin dioxygenase-like cupin family protein</fullName>
    </submittedName>
</protein>
<accession>A0A9X1CD68</accession>
<dbReference type="InterPro" id="IPR014710">
    <property type="entry name" value="RmlC-like_jellyroll"/>
</dbReference>
<reference evidence="1" key="1">
    <citation type="submission" date="2021-03" db="EMBL/GenBank/DDBJ databases">
        <title>Genomic Encyclopedia of Type Strains, Phase IV (KMG-IV): sequencing the most valuable type-strain genomes for metagenomic binning, comparative biology and taxonomic classification.</title>
        <authorList>
            <person name="Goeker M."/>
        </authorList>
    </citation>
    <scope>NUCLEOTIDE SEQUENCE</scope>
    <source>
        <strain evidence="1">DSM 107338</strain>
    </source>
</reference>
<proteinExistence type="predicted"/>
<organism evidence="1 2">
    <name type="scientific">Oceanobacillus polygoni</name>
    <dbReference type="NCBI Taxonomy" id="1235259"/>
    <lineage>
        <taxon>Bacteria</taxon>
        <taxon>Bacillati</taxon>
        <taxon>Bacillota</taxon>
        <taxon>Bacilli</taxon>
        <taxon>Bacillales</taxon>
        <taxon>Bacillaceae</taxon>
        <taxon>Oceanobacillus</taxon>
    </lineage>
</organism>
<sequence length="133" mass="14736">MTKPLASKPGFEIFKVADLEKKYPLLDLGKMIDKRGVNSEIVDIPVTESLNPLTIGLFSMKPGESFDFLYETLEFKVVTKGKFVLRDEEGNRHVAETGDIILFSPNVPVVFDGESDGEAIYTKHAPADPGMMN</sequence>
<dbReference type="OrthoDB" id="6226972at2"/>
<gene>
    <name evidence="1" type="ORF">J2Z64_000076</name>
</gene>
<keyword evidence="1" id="KW-0223">Dioxygenase</keyword>
<dbReference type="Proteomes" id="UP001138793">
    <property type="component" value="Unassembled WGS sequence"/>
</dbReference>
<evidence type="ECO:0000313" key="1">
    <source>
        <dbReference type="EMBL" id="MBP2075865.1"/>
    </source>
</evidence>
<keyword evidence="2" id="KW-1185">Reference proteome</keyword>
<dbReference type="RefSeq" id="WP_149474107.1">
    <property type="nucleotide sequence ID" value="NZ_JAGGMB010000001.1"/>
</dbReference>
<dbReference type="Gene3D" id="2.60.120.10">
    <property type="entry name" value="Jelly Rolls"/>
    <property type="match status" value="1"/>
</dbReference>
<dbReference type="GO" id="GO:0051213">
    <property type="term" value="F:dioxygenase activity"/>
    <property type="evidence" value="ECO:0007669"/>
    <property type="project" value="UniProtKB-KW"/>
</dbReference>
<evidence type="ECO:0000313" key="2">
    <source>
        <dbReference type="Proteomes" id="UP001138793"/>
    </source>
</evidence>
<dbReference type="InterPro" id="IPR011051">
    <property type="entry name" value="RmlC_Cupin_sf"/>
</dbReference>